<evidence type="ECO:0000313" key="5">
    <source>
        <dbReference type="Proteomes" id="UP000002588"/>
    </source>
</evidence>
<dbReference type="InterPro" id="IPR006311">
    <property type="entry name" value="TAT_signal"/>
</dbReference>
<dbReference type="AlphaFoldDB" id="A1K4K3"/>
<evidence type="ECO:0000313" key="4">
    <source>
        <dbReference type="EMBL" id="CAL93758.1"/>
    </source>
</evidence>
<dbReference type="PROSITE" id="PS51318">
    <property type="entry name" value="TAT"/>
    <property type="match status" value="1"/>
</dbReference>
<dbReference type="KEGG" id="azo:azo1141"/>
<name>A1K4K3_AZOSB</name>
<dbReference type="PANTHER" id="PTHR43755">
    <property type="match status" value="1"/>
</dbReference>
<dbReference type="InterPro" id="IPR036188">
    <property type="entry name" value="FAD/NAD-bd_sf"/>
</dbReference>
<feature type="chain" id="PRO_5002635527" evidence="1">
    <location>
        <begin position="22"/>
        <end position="425"/>
    </location>
</feature>
<keyword evidence="4" id="KW-0560">Oxidoreductase</keyword>
<dbReference type="SUPFAM" id="SSF55424">
    <property type="entry name" value="FAD/NAD-linked reductases, dimerisation (C-terminal) domain"/>
    <property type="match status" value="1"/>
</dbReference>
<accession>A1K4K3</accession>
<dbReference type="SUPFAM" id="SSF51905">
    <property type="entry name" value="FAD/NAD(P)-binding domain"/>
    <property type="match status" value="2"/>
</dbReference>
<feature type="domain" description="Sulfide dehydrogenase [flavocytochrome c] flavoprotein chain central" evidence="3">
    <location>
        <begin position="168"/>
        <end position="280"/>
    </location>
</feature>
<keyword evidence="1" id="KW-0732">Signal</keyword>
<feature type="domain" description="Flavocytochrome c sulphide dehydrogenase flavin-binding" evidence="2">
    <location>
        <begin position="358"/>
        <end position="424"/>
    </location>
</feature>
<dbReference type="PANTHER" id="PTHR43755:SF1">
    <property type="entry name" value="FAD-DEPENDENT PYRIDINE NUCLEOTIDE-DISULPHIDE OXIDOREDUCTASE"/>
    <property type="match status" value="1"/>
</dbReference>
<dbReference type="Gene3D" id="3.90.760.10">
    <property type="entry name" value="Flavocytochrome c sulphide dehydrogenase, flavin-binding domain"/>
    <property type="match status" value="1"/>
</dbReference>
<dbReference type="InterPro" id="IPR015323">
    <property type="entry name" value="FlavoCytC_S_DH_flav-bd"/>
</dbReference>
<dbReference type="GO" id="GO:0050660">
    <property type="term" value="F:flavin adenine dinucleotide binding"/>
    <property type="evidence" value="ECO:0007669"/>
    <property type="project" value="InterPro"/>
</dbReference>
<dbReference type="eggNOG" id="COG0446">
    <property type="taxonomic scope" value="Bacteria"/>
</dbReference>
<evidence type="ECO:0000256" key="1">
    <source>
        <dbReference type="SAM" id="SignalP"/>
    </source>
</evidence>
<dbReference type="Pfam" id="PF09242">
    <property type="entry name" value="FCSD-flav_bind"/>
    <property type="match status" value="1"/>
</dbReference>
<gene>
    <name evidence="4" type="primary">soxF</name>
    <name evidence="4" type="ordered locus">azo1141</name>
</gene>
<evidence type="ECO:0000259" key="2">
    <source>
        <dbReference type="Pfam" id="PF09242"/>
    </source>
</evidence>
<feature type="signal peptide" evidence="1">
    <location>
        <begin position="1"/>
        <end position="21"/>
    </location>
</feature>
<dbReference type="InterPro" id="IPR016156">
    <property type="entry name" value="FAD/NAD-linked_Rdtase_dimer_sf"/>
</dbReference>
<dbReference type="Proteomes" id="UP000002588">
    <property type="component" value="Chromosome"/>
</dbReference>
<dbReference type="RefSeq" id="WP_011764874.1">
    <property type="nucleotide sequence ID" value="NC_008702.1"/>
</dbReference>
<organism evidence="4 5">
    <name type="scientific">Azoarcus sp. (strain BH72)</name>
    <dbReference type="NCBI Taxonomy" id="418699"/>
    <lineage>
        <taxon>Bacteria</taxon>
        <taxon>Pseudomonadati</taxon>
        <taxon>Pseudomonadota</taxon>
        <taxon>Betaproteobacteria</taxon>
        <taxon>Rhodocyclales</taxon>
        <taxon>Zoogloeaceae</taxon>
        <taxon>Azoarcus</taxon>
    </lineage>
</organism>
<keyword evidence="5" id="KW-1185">Reference proteome</keyword>
<dbReference type="OrthoDB" id="9802771at2"/>
<dbReference type="Gene3D" id="3.50.50.60">
    <property type="entry name" value="FAD/NAD(P)-binding domain"/>
    <property type="match status" value="2"/>
</dbReference>
<dbReference type="InterPro" id="IPR037092">
    <property type="entry name" value="FlavoCytC_S_DH_flav-bd_sf"/>
</dbReference>
<evidence type="ECO:0000259" key="3">
    <source>
        <dbReference type="Pfam" id="PF21706"/>
    </source>
</evidence>
<dbReference type="HOGENOM" id="CLU_030742_0_0_4"/>
<dbReference type="EC" id="1.8.2.1" evidence="4"/>
<sequence>MFPRRRFLQGIAALAGAPALALPLSGCVSAPGRAAPHVVVVGGGFGGATAARYLRLWSEGTVRVTLIERDARFVSCPLSNLVLGGSIGLDDLTRSYDRLRDDWGVTVVRDEVTAVDAAGRTVTTASGARFNYDRLVLSPGVDFIPGAIEGLSPGDERVPHAWKAGPQTALLRRQLVAMRAGGVYALHVPKAPYRCPPGPYERACVIADYLRHANPRAKVLVLDANPEIQSKKALFTAAFAEYKGLIEYRPNSDLRAVDGATRTAELEFERIAADVLNVLPPMRAGDLARRAGLPLINERWVDIDWLSYEARGVPGVHVLGDAVFAAPGMPKSGHMATQHARVAAAAILRLLAGEAPDPAPVVMNTCYSFVDARRVIHVASVHPFDPEKRQPVPVAGAGGVSAVASEAEGEIAWTWARNTWRDMLG</sequence>
<dbReference type="KEGG" id="aoa:dqs_1252"/>
<proteinExistence type="predicted"/>
<reference evidence="4 5" key="1">
    <citation type="journal article" date="2006" name="Nat. Biotechnol.">
        <title>Complete genome of the mutualistic, N2-fixing grass endophyte Azoarcus sp. strain BH72.</title>
        <authorList>
            <person name="Krause A."/>
            <person name="Ramakumar A."/>
            <person name="Bartels D."/>
            <person name="Battistoni F."/>
            <person name="Bekel T."/>
            <person name="Boch J."/>
            <person name="Boehm M."/>
            <person name="Friedrich F."/>
            <person name="Hurek T."/>
            <person name="Krause L."/>
            <person name="Linke B."/>
            <person name="McHardy A.C."/>
            <person name="Sarkar A."/>
            <person name="Schneiker S."/>
            <person name="Syed A.A."/>
            <person name="Thauer R."/>
            <person name="Vorhoelter F.-J."/>
            <person name="Weidner S."/>
            <person name="Puehler A."/>
            <person name="Reinhold-Hurek B."/>
            <person name="Kaiser O."/>
            <person name="Goesmann A."/>
        </authorList>
    </citation>
    <scope>NUCLEOTIDE SEQUENCE [LARGE SCALE GENOMIC DNA]</scope>
    <source>
        <strain evidence="4 5">BH72</strain>
    </source>
</reference>
<dbReference type="STRING" id="62928.azo1141"/>
<protein>
    <submittedName>
        <fullName evidence="4">Probable sulfide dehydrogenase, flavoprtein subunit</fullName>
        <ecNumber evidence="4">1.8.2.1</ecNumber>
    </submittedName>
</protein>
<dbReference type="GO" id="GO:0050310">
    <property type="term" value="F:sulfite dehydrogenase activity"/>
    <property type="evidence" value="ECO:0007669"/>
    <property type="project" value="UniProtKB-EC"/>
</dbReference>
<dbReference type="InterPro" id="IPR052541">
    <property type="entry name" value="SQRD"/>
</dbReference>
<dbReference type="InterPro" id="IPR049386">
    <property type="entry name" value="FCSD_central"/>
</dbReference>
<dbReference type="EMBL" id="AM406670">
    <property type="protein sequence ID" value="CAL93758.1"/>
    <property type="molecule type" value="Genomic_DNA"/>
</dbReference>
<dbReference type="Pfam" id="PF21706">
    <property type="entry name" value="FCSD_central"/>
    <property type="match status" value="1"/>
</dbReference>